<dbReference type="EMBL" id="LT605205">
    <property type="protein sequence ID" value="SCD20169.1"/>
    <property type="molecule type" value="Genomic_DNA"/>
</dbReference>
<name>A0A1R3T2C6_9BACT</name>
<dbReference type="Pfam" id="PF07313">
    <property type="entry name" value="AmiA-like"/>
    <property type="match status" value="1"/>
</dbReference>
<dbReference type="AlphaFoldDB" id="A0A1R3T2C6"/>
<accession>A0A1R3T2C6</accession>
<sequence length="299" mass="34069">MLIRMKRLIVIFSMAVIAVSFSSMVIAEISPERVYTPEDRQIFDRYIGYIAPWRLAPADSLLEKTALFFLNAPYVSHTLEMPGEEKLVVNLREFDCTTFVESVVALARTARSDNPDFDTFLSELQYIRYRDGNLRGYVSRLHYTSDWLYDNEKKGVMKNISAGLGGICEKKTIDFMTSHRDAYRQLKNDDVMLKEMQVMENRINERDGFYYLPKSSISGKTPMIPHMSMVAFTTGIKGLDVTHMGVVFHKGEKLTFIHASSTQKKVVVDQKSLSDYCAAQSSCTGIIVFRIALIDTTSR</sequence>
<evidence type="ECO:0008006" key="3">
    <source>
        <dbReference type="Google" id="ProtNLM"/>
    </source>
</evidence>
<evidence type="ECO:0000313" key="2">
    <source>
        <dbReference type="Proteomes" id="UP000187464"/>
    </source>
</evidence>
<dbReference type="SUPFAM" id="SSF54001">
    <property type="entry name" value="Cysteine proteinases"/>
    <property type="match status" value="1"/>
</dbReference>
<gene>
    <name evidence="1" type="ORF">PSM36_1346</name>
</gene>
<evidence type="ECO:0000313" key="1">
    <source>
        <dbReference type="EMBL" id="SCD20169.1"/>
    </source>
</evidence>
<protein>
    <recommendedName>
        <fullName evidence="3">DUF1460 domain-containing protein</fullName>
    </recommendedName>
</protein>
<dbReference type="InterPro" id="IPR010846">
    <property type="entry name" value="AmiA-like"/>
</dbReference>
<proteinExistence type="predicted"/>
<organism evidence="1 2">
    <name type="scientific">Proteiniphilum saccharofermentans</name>
    <dbReference type="NCBI Taxonomy" id="1642647"/>
    <lineage>
        <taxon>Bacteria</taxon>
        <taxon>Pseudomonadati</taxon>
        <taxon>Bacteroidota</taxon>
        <taxon>Bacteroidia</taxon>
        <taxon>Bacteroidales</taxon>
        <taxon>Dysgonomonadaceae</taxon>
        <taxon>Proteiniphilum</taxon>
    </lineage>
</organism>
<dbReference type="Gene3D" id="1.10.3670.10">
    <property type="entry name" value="Putative xylanase like domain"/>
    <property type="match status" value="1"/>
</dbReference>
<reference evidence="1 2" key="1">
    <citation type="submission" date="2016-08" db="EMBL/GenBank/DDBJ databases">
        <authorList>
            <person name="Seilhamer J.J."/>
        </authorList>
    </citation>
    <scope>NUCLEOTIDE SEQUENCE [LARGE SCALE GENOMIC DNA]</scope>
    <source>
        <strain evidence="1">M3/6</strain>
    </source>
</reference>
<dbReference type="Proteomes" id="UP000187464">
    <property type="component" value="Chromosome I"/>
</dbReference>
<dbReference type="InterPro" id="IPR038765">
    <property type="entry name" value="Papain-like_cys_pep_sf"/>
</dbReference>
<keyword evidence="2" id="KW-1185">Reference proteome</keyword>
<dbReference type="Gene3D" id="2.30.260.10">
    <property type="entry name" value="putative xylanase like domain"/>
    <property type="match status" value="1"/>
</dbReference>
<dbReference type="STRING" id="1642647.PSM36_1346"/>
<dbReference type="KEGG" id="psac:PSM36_1346"/>